<evidence type="ECO:0000256" key="13">
    <source>
        <dbReference type="ARBA" id="ARBA00023014"/>
    </source>
</evidence>
<dbReference type="SUPFAM" id="SSF52922">
    <property type="entry name" value="TK C-terminal domain-like"/>
    <property type="match status" value="1"/>
</dbReference>
<evidence type="ECO:0000259" key="16">
    <source>
        <dbReference type="PROSITE" id="PS51384"/>
    </source>
</evidence>
<dbReference type="InterPro" id="IPR023173">
    <property type="entry name" value="NADPH_Cyt_P450_Rdtase_alpha"/>
</dbReference>
<dbReference type="InterPro" id="IPR019456">
    <property type="entry name" value="Pyrv-flavodox_OxRtase_EKR"/>
</dbReference>
<dbReference type="SUPFAM" id="SSF54862">
    <property type="entry name" value="4Fe-4S ferredoxins"/>
    <property type="match status" value="1"/>
</dbReference>
<evidence type="ECO:0000256" key="6">
    <source>
        <dbReference type="ARBA" id="ARBA00022643"/>
    </source>
</evidence>
<dbReference type="PANTHER" id="PTHR32154:SF0">
    <property type="entry name" value="PYRUVATE-FLAVODOXIN OXIDOREDUCTASE-RELATED"/>
    <property type="match status" value="1"/>
</dbReference>
<keyword evidence="12" id="KW-0408">Iron</keyword>
<evidence type="ECO:0000256" key="11">
    <source>
        <dbReference type="ARBA" id="ARBA00023002"/>
    </source>
</evidence>
<evidence type="ECO:0000259" key="15">
    <source>
        <dbReference type="PROSITE" id="PS51379"/>
    </source>
</evidence>
<dbReference type="GO" id="GO:0022900">
    <property type="term" value="P:electron transport chain"/>
    <property type="evidence" value="ECO:0007669"/>
    <property type="project" value="InterPro"/>
</dbReference>
<dbReference type="SMART" id="SM00890">
    <property type="entry name" value="EKR"/>
    <property type="match status" value="1"/>
</dbReference>
<dbReference type="InterPro" id="IPR029061">
    <property type="entry name" value="THDP-binding"/>
</dbReference>
<evidence type="ECO:0000256" key="7">
    <source>
        <dbReference type="ARBA" id="ARBA00022723"/>
    </source>
</evidence>
<reference evidence="17" key="1">
    <citation type="submission" date="2021-01" db="EMBL/GenBank/DDBJ databases">
        <authorList>
            <person name="Corre E."/>
            <person name="Pelletier E."/>
            <person name="Niang G."/>
            <person name="Scheremetjew M."/>
            <person name="Finn R."/>
            <person name="Kale V."/>
            <person name="Holt S."/>
            <person name="Cochrane G."/>
            <person name="Meng A."/>
            <person name="Brown T."/>
            <person name="Cohen L."/>
        </authorList>
    </citation>
    <scope>NUCLEOTIDE SEQUENCE</scope>
    <source>
        <strain evidence="17">CCMP325</strain>
    </source>
</reference>
<dbReference type="InterPro" id="IPR019752">
    <property type="entry name" value="Pyrv/ketoisovalerate_OxRed_cat"/>
</dbReference>
<dbReference type="InterPro" id="IPR001709">
    <property type="entry name" value="Flavoprot_Pyr_Nucl_cyt_Rdtase"/>
</dbReference>
<dbReference type="PRINTS" id="PR00369">
    <property type="entry name" value="FLAVODOXIN"/>
</dbReference>
<dbReference type="InterPro" id="IPR039261">
    <property type="entry name" value="FNR_nucleotide-bd"/>
</dbReference>
<gene>
    <name evidence="17" type="ORF">HPHI1048_LOCUS4381</name>
</gene>
<dbReference type="Gene3D" id="3.30.70.20">
    <property type="match status" value="1"/>
</dbReference>
<dbReference type="Gene3D" id="2.40.30.10">
    <property type="entry name" value="Translation factors"/>
    <property type="match status" value="1"/>
</dbReference>
<dbReference type="Pfam" id="PF10371">
    <property type="entry name" value="EKR"/>
    <property type="match status" value="1"/>
</dbReference>
<comment type="cofactor">
    <cofactor evidence="2">
        <name>FAD</name>
        <dbReference type="ChEBI" id="CHEBI:57692"/>
    </cofactor>
</comment>
<keyword evidence="13" id="KW-0411">Iron-sulfur</keyword>
<dbReference type="CDD" id="cd07034">
    <property type="entry name" value="TPP_PYR_PFOR_IOR-alpha_like"/>
    <property type="match status" value="1"/>
</dbReference>
<keyword evidence="4" id="KW-0004">4Fe-4S</keyword>
<dbReference type="InterPro" id="IPR003097">
    <property type="entry name" value="CysJ-like_FAD-binding"/>
</dbReference>
<dbReference type="Gene3D" id="3.40.50.80">
    <property type="entry name" value="Nucleotide-binding domain of ferredoxin-NADP reductase (FNR) module"/>
    <property type="match status" value="1"/>
</dbReference>
<dbReference type="SUPFAM" id="SSF52218">
    <property type="entry name" value="Flavoproteins"/>
    <property type="match status" value="1"/>
</dbReference>
<sequence>MAIGMGFLNGVRLASRGCTKMYSSAFTKSVSQAHFRSFSESMRGRTTPFGPYGGLINKEESADMSAERLENLGATGEGTPIYQKFIMERMARRAQFLAENKTLVNQSHDIEMIKDTSWSCIDGNQAAAHIAYALSEVSFIYPITPSSPMGEMVDEWAANGLKNIFGQPLTVTEMQSEAGAAGALHGSLKAGTFASTYTASQGLLLMIPNMYKIAGELLPCVMHVSARTLCAHALNIFGDHSDVMATRTTGWVMLASESPQMVMDQALVSHLATMDMRVPILHFFDGFRTSHEVNKVRVINYDDIKKIVPWDSVKTHHDSALSPMNPHIQGTNQGPDVFFQAAEAANPIHNSIPAFMQKWSEKVAEITGRRYGFFSYEGHPDAEEVVVIMGSGAVTVSETVKYLNAHQQKKVGVLKVRLYRPWIPERFMAALPASVKRIAVLDRVKEVGAIGEPLFTDVCATLHLSGMDHIKVYGGRYGLGGKDFTPGMVLAVFKNLEIPNPKTKFTVGIVDDVTNLSLNVEQEIDMLPPGTIQCLIYGLGSDGTVGANKSAIKTIAHNTDNFAQGYFEYDSKKSGGLTVSHLRFGPQPIHAPYLVKNADYIGIHKESYLSRLDMLRSLKDNGTVVINCTFGPEKVESMLPDRMKYQLASKKASLYLINAVKVGRETGMGKRINMVMQAVFFKLSRVLPFEKAIELLKKDVQKMYGKKGEDVVKRNWDAIDQSVQNLVEVPVPAQWAQIPVTTNSAGKITSAAGMRSYSTSCGNGKTAPFNAAIRSRTLWRTSTSPSRRYFSTRNLSSPAMSKCGAKAGCNGCSKSPEEIRKATLDFVDEIVEPVNKFEGNDLPVSAFVPGGRVPTGTSAFEKRGIALQVPRVDMDKCTQCNYCSLICPHAAVRPFLFSKSELESAPEGIKKGSRKAIGGGVLDNYNFRIQVSPLDCTGCELCVRICPADALFFEEIDKAVELEAENWNYAISVPNKGEEIDKTTVKGSQFQQPLLEFSGACEGCGETPYVKLLTQLLGDRLVVANATGCSSIWGASTPSFPYTVNARGEGPAWANSLFEDNAEFGLGMRRAFKQRRNQLMFLVDDALEDNSVPLSDKLRKLLTQYSVMRHEDKLDMLLPKGRSFYNQLREKIIPLLREEGSKHEKIQKLCDQADIFGRHSHWIIGGDGWAYDIGFGGLDHVLASEEHINVLVLDTEMYSNTGGQASKSTPRGAQAKFAETGKLTAKKDLGQYAMTYKNVYVASICIHVNHQQAIRAMLEAEAYPGPSLVICYSPCISQGFPMAEAIQQCRDAVESGYWPLYRYNPLLAEGGNNPFQLDSKKISGDLFSFLAHENRFASVMRRNPSYAHAHQERLQRQIADRAKALNVLSLDDLPASLRAVGPSDSVTVLYGSETGNAEEQAKSLFADLKARGSSANLSSLDDFDFMELPNQSTVLVVISTCGQGEFPSNSHKFWMKLSDPTLPMSLLEGVKFSVFGLGDSTYSLFCVAAERIDVRLAELGATRILNRGIGDDRDEDRYYTGWDNWTPQLWDALHVPQKPLERKIPKPAYKVTCTQGEATPSVSNDKLVPPGSTPLKLMENTLLTPAKYDRDIRHYVFKIKDTNVEYKVGDVLAIYPRNHTDQVDEFCKMYGLDPNEELSVISTPEARNQVPEELNVRQLFQCVLDIFGKPNRRFYDTLSLFAQDPAEKQQLELITSEDPEGKALYRELSHDMANHADVFKRFPSARPPLEHLMDMIPVIKPRSYSIASAPNMHPDEIELCIVAVDWEVPSTKEMRFGQCTSYLRTTKPGDTIMCAVKPSSIVLPADNKAPLLMAGMGTGLAPWRALTQHRIALKQQGVDVGPCTIYYGARKGATEYLYREEFEKYEKMGVLRMVTAFSRDQPQKIYVQHRIREDYENVFRQLMKENGSFYVCGSSRNVPEDIYNAMKEVMMLGGGMQEADAEAALASLKMDGRYTVEAWS</sequence>
<dbReference type="InterPro" id="IPR017927">
    <property type="entry name" value="FAD-bd_FR_type"/>
</dbReference>
<dbReference type="SUPFAM" id="SSF52343">
    <property type="entry name" value="Ferredoxin reductase-like, C-terminal NADP-linked domain"/>
    <property type="match status" value="1"/>
</dbReference>
<feature type="domain" description="FAD-binding FR-type" evidence="16">
    <location>
        <begin position="1570"/>
        <end position="1804"/>
    </location>
</feature>
<evidence type="ECO:0000256" key="8">
    <source>
        <dbReference type="ARBA" id="ARBA00022827"/>
    </source>
</evidence>
<accession>A0A7S0E2Q1</accession>
<keyword evidence="8" id="KW-0274">FAD</keyword>
<evidence type="ECO:0000256" key="10">
    <source>
        <dbReference type="ARBA" id="ARBA00022982"/>
    </source>
</evidence>
<dbReference type="InterPro" id="IPR050722">
    <property type="entry name" value="Pyruvate:ferred/Flavod_OxRd"/>
</dbReference>
<dbReference type="FunFam" id="3.40.920.10:FF:000001">
    <property type="entry name" value="Pyruvate:ferredoxin (Flavodoxin) oxidoreductase"/>
    <property type="match status" value="1"/>
</dbReference>
<dbReference type="SUPFAM" id="SSF53323">
    <property type="entry name" value="Pyruvate-ferredoxin oxidoreductase, PFOR, domain III"/>
    <property type="match status" value="1"/>
</dbReference>
<evidence type="ECO:0000256" key="12">
    <source>
        <dbReference type="ARBA" id="ARBA00023004"/>
    </source>
</evidence>
<keyword evidence="3" id="KW-0813">Transport</keyword>
<dbReference type="InterPro" id="IPR017938">
    <property type="entry name" value="Riboflavin_synthase-like_b-brl"/>
</dbReference>
<dbReference type="Gene3D" id="1.20.990.10">
    <property type="entry name" value="NADPH-cytochrome p450 Reductase, Chain A, domain 3"/>
    <property type="match status" value="1"/>
</dbReference>
<dbReference type="PANTHER" id="PTHR32154">
    <property type="entry name" value="PYRUVATE-FLAVODOXIN OXIDOREDUCTASE-RELATED"/>
    <property type="match status" value="1"/>
</dbReference>
<dbReference type="InterPro" id="IPR008254">
    <property type="entry name" value="Flavodoxin/NO_synth"/>
</dbReference>
<dbReference type="PRINTS" id="PR00371">
    <property type="entry name" value="FPNCR"/>
</dbReference>
<dbReference type="GO" id="GO:0005506">
    <property type="term" value="F:iron ion binding"/>
    <property type="evidence" value="ECO:0007669"/>
    <property type="project" value="InterPro"/>
</dbReference>
<dbReference type="Gene3D" id="3.40.50.360">
    <property type="match status" value="1"/>
</dbReference>
<dbReference type="FunFam" id="1.20.990.10:FF:000010">
    <property type="entry name" value="Sulfite reductase [NADPH] flavoprotein component"/>
    <property type="match status" value="1"/>
</dbReference>
<dbReference type="Gene3D" id="3.40.50.920">
    <property type="match status" value="1"/>
</dbReference>
<dbReference type="Pfam" id="PF01558">
    <property type="entry name" value="POR"/>
    <property type="match status" value="1"/>
</dbReference>
<dbReference type="Pfam" id="PF12838">
    <property type="entry name" value="Fer4_7"/>
    <property type="match status" value="1"/>
</dbReference>
<dbReference type="PROSITE" id="PS50902">
    <property type="entry name" value="FLAVODOXIN_LIKE"/>
    <property type="match status" value="1"/>
</dbReference>
<dbReference type="Gene3D" id="4.10.780.10">
    <property type="entry name" value="Pyruvate-flavodoxin oxidoreductase, EKR domain"/>
    <property type="match status" value="1"/>
</dbReference>
<dbReference type="InterPro" id="IPR002880">
    <property type="entry name" value="Pyrv_Fd/Flavodoxin_OxRdtase_N"/>
</dbReference>
<evidence type="ECO:0000256" key="9">
    <source>
        <dbReference type="ARBA" id="ARBA00022857"/>
    </source>
</evidence>
<dbReference type="Gene3D" id="3.40.920.10">
    <property type="entry name" value="Pyruvate-ferredoxin oxidoreductase, PFOR, domain III"/>
    <property type="match status" value="1"/>
</dbReference>
<dbReference type="InterPro" id="IPR001094">
    <property type="entry name" value="Flavdoxin-like"/>
</dbReference>
<keyword evidence="6" id="KW-0288">FMN</keyword>
<feature type="domain" description="4Fe-4S ferredoxin-type" evidence="15">
    <location>
        <begin position="927"/>
        <end position="956"/>
    </location>
</feature>
<dbReference type="InterPro" id="IPR033412">
    <property type="entry name" value="PFOR_II"/>
</dbReference>
<dbReference type="FunFam" id="3.40.50.970:FF:000041">
    <property type="entry name" value="Pyruvate:ferredoxin (Flavodoxin) oxidoreductase"/>
    <property type="match status" value="1"/>
</dbReference>
<dbReference type="Pfam" id="PF00667">
    <property type="entry name" value="FAD_binding_1"/>
    <property type="match status" value="1"/>
</dbReference>
<keyword evidence="10" id="KW-0249">Electron transport</keyword>
<dbReference type="FunFam" id="3.40.50.920:FF:000007">
    <property type="entry name" value="Pyruvate:ferredoxin (Flavodoxin) oxidoreductase"/>
    <property type="match status" value="1"/>
</dbReference>
<dbReference type="GO" id="GO:0016903">
    <property type="term" value="F:oxidoreductase activity, acting on the aldehyde or oxo group of donors"/>
    <property type="evidence" value="ECO:0007669"/>
    <property type="project" value="InterPro"/>
</dbReference>
<dbReference type="PROSITE" id="PS51379">
    <property type="entry name" value="4FE4S_FER_2"/>
    <property type="match status" value="2"/>
</dbReference>
<evidence type="ECO:0000256" key="1">
    <source>
        <dbReference type="ARBA" id="ARBA00001917"/>
    </source>
</evidence>
<dbReference type="InterPro" id="IPR002869">
    <property type="entry name" value="Pyrv_flavodox_OxRed_cen"/>
</dbReference>
<dbReference type="SUPFAM" id="SSF63380">
    <property type="entry name" value="Riboflavin synthase domain-like"/>
    <property type="match status" value="1"/>
</dbReference>
<keyword evidence="5" id="KW-0285">Flavoprotein</keyword>
<evidence type="ECO:0000313" key="17">
    <source>
        <dbReference type="EMBL" id="CAD8472803.1"/>
    </source>
</evidence>
<evidence type="ECO:0000256" key="2">
    <source>
        <dbReference type="ARBA" id="ARBA00001974"/>
    </source>
</evidence>
<feature type="domain" description="Flavodoxin-like" evidence="14">
    <location>
        <begin position="1386"/>
        <end position="1530"/>
    </location>
</feature>
<organism evidence="17">
    <name type="scientific">Hanusia phi</name>
    <dbReference type="NCBI Taxonomy" id="3032"/>
    <lineage>
        <taxon>Eukaryota</taxon>
        <taxon>Cryptophyceae</taxon>
        <taxon>Pyrenomonadales</taxon>
        <taxon>Geminigeraceae</taxon>
        <taxon>Hanusia</taxon>
    </lineage>
</organism>
<dbReference type="Pfam" id="PF00258">
    <property type="entry name" value="Flavodoxin_1"/>
    <property type="match status" value="1"/>
</dbReference>
<dbReference type="EMBL" id="HBEO01006207">
    <property type="protein sequence ID" value="CAD8472803.1"/>
    <property type="molecule type" value="Transcribed_RNA"/>
</dbReference>
<evidence type="ECO:0000256" key="5">
    <source>
        <dbReference type="ARBA" id="ARBA00022630"/>
    </source>
</evidence>
<dbReference type="Pfam" id="PF17147">
    <property type="entry name" value="PFOR_II"/>
    <property type="match status" value="1"/>
</dbReference>
<dbReference type="Gene3D" id="3.40.50.970">
    <property type="match status" value="2"/>
</dbReference>
<protein>
    <submittedName>
        <fullName evidence="17">Uncharacterized protein</fullName>
    </submittedName>
</protein>
<comment type="cofactor">
    <cofactor evidence="1">
        <name>FMN</name>
        <dbReference type="ChEBI" id="CHEBI:58210"/>
    </cofactor>
</comment>
<dbReference type="PROSITE" id="PS51384">
    <property type="entry name" value="FAD_FR"/>
    <property type="match status" value="1"/>
</dbReference>
<dbReference type="NCBIfam" id="TIGR02176">
    <property type="entry name" value="pyruv_ox_red"/>
    <property type="match status" value="1"/>
</dbReference>
<name>A0A7S0E2Q1_9CRYP</name>
<keyword evidence="9" id="KW-0521">NADP</keyword>
<dbReference type="Pfam" id="PF00175">
    <property type="entry name" value="NAD_binding_1"/>
    <property type="match status" value="1"/>
</dbReference>
<evidence type="ECO:0000259" key="14">
    <source>
        <dbReference type="PROSITE" id="PS50902"/>
    </source>
</evidence>
<dbReference type="InterPro" id="IPR009014">
    <property type="entry name" value="Transketo_C/PFOR_II"/>
</dbReference>
<evidence type="ECO:0000256" key="3">
    <source>
        <dbReference type="ARBA" id="ARBA00022448"/>
    </source>
</evidence>
<dbReference type="InterPro" id="IPR037112">
    <property type="entry name" value="Pyrv-flavodox_OxR_EKR_sf"/>
</dbReference>
<proteinExistence type="predicted"/>
<dbReference type="GO" id="GO:0051539">
    <property type="term" value="F:4 iron, 4 sulfur cluster binding"/>
    <property type="evidence" value="ECO:0007669"/>
    <property type="project" value="UniProtKB-KW"/>
</dbReference>
<dbReference type="InterPro" id="IPR011895">
    <property type="entry name" value="Pyrv_flavodox_OxRed"/>
</dbReference>
<dbReference type="InterPro" id="IPR017900">
    <property type="entry name" value="4Fe4S_Fe_S_CS"/>
</dbReference>
<dbReference type="InterPro" id="IPR029039">
    <property type="entry name" value="Flavoprotein-like_sf"/>
</dbReference>
<dbReference type="Pfam" id="PF01855">
    <property type="entry name" value="POR_N"/>
    <property type="match status" value="1"/>
</dbReference>
<dbReference type="CDD" id="cd06207">
    <property type="entry name" value="CyPoR_like"/>
    <property type="match status" value="1"/>
</dbReference>
<keyword evidence="11" id="KW-0560">Oxidoreductase</keyword>
<evidence type="ECO:0000256" key="4">
    <source>
        <dbReference type="ARBA" id="ARBA00022485"/>
    </source>
</evidence>
<feature type="domain" description="4Fe-4S ferredoxin-type" evidence="15">
    <location>
        <begin position="868"/>
        <end position="897"/>
    </location>
</feature>
<dbReference type="SUPFAM" id="SSF52518">
    <property type="entry name" value="Thiamin diphosphate-binding fold (THDP-binding)"/>
    <property type="match status" value="2"/>
</dbReference>
<dbReference type="GO" id="GO:0006979">
    <property type="term" value="P:response to oxidative stress"/>
    <property type="evidence" value="ECO:0007669"/>
    <property type="project" value="TreeGrafter"/>
</dbReference>
<dbReference type="GO" id="GO:0010181">
    <property type="term" value="F:FMN binding"/>
    <property type="evidence" value="ECO:0007669"/>
    <property type="project" value="InterPro"/>
</dbReference>
<keyword evidence="7" id="KW-0479">Metal-binding</keyword>
<dbReference type="PROSITE" id="PS00198">
    <property type="entry name" value="4FE4S_FER_1"/>
    <property type="match status" value="2"/>
</dbReference>
<dbReference type="InterPro" id="IPR017896">
    <property type="entry name" value="4Fe4S_Fe-S-bd"/>
</dbReference>
<dbReference type="FunFam" id="3.40.50.970:FF:000012">
    <property type="entry name" value="Pyruvate:ferredoxin (Flavodoxin) oxidoreductase"/>
    <property type="match status" value="1"/>
</dbReference>
<dbReference type="InterPro" id="IPR001433">
    <property type="entry name" value="OxRdtase_FAD/NAD-bd"/>
</dbReference>